<dbReference type="EMBL" id="JANPWB010000013">
    <property type="protein sequence ID" value="KAJ1104610.1"/>
    <property type="molecule type" value="Genomic_DNA"/>
</dbReference>
<feature type="compositionally biased region" description="Basic and acidic residues" evidence="1">
    <location>
        <begin position="1"/>
        <end position="16"/>
    </location>
</feature>
<dbReference type="AlphaFoldDB" id="A0AAV7MLG8"/>
<accession>A0AAV7MLG8</accession>
<name>A0AAV7MLG8_PLEWA</name>
<keyword evidence="3" id="KW-1185">Reference proteome</keyword>
<evidence type="ECO:0000313" key="3">
    <source>
        <dbReference type="Proteomes" id="UP001066276"/>
    </source>
</evidence>
<protein>
    <submittedName>
        <fullName evidence="2">Uncharacterized protein</fullName>
    </submittedName>
</protein>
<evidence type="ECO:0000256" key="1">
    <source>
        <dbReference type="SAM" id="MobiDB-lite"/>
    </source>
</evidence>
<organism evidence="2 3">
    <name type="scientific">Pleurodeles waltl</name>
    <name type="common">Iberian ribbed newt</name>
    <dbReference type="NCBI Taxonomy" id="8319"/>
    <lineage>
        <taxon>Eukaryota</taxon>
        <taxon>Metazoa</taxon>
        <taxon>Chordata</taxon>
        <taxon>Craniata</taxon>
        <taxon>Vertebrata</taxon>
        <taxon>Euteleostomi</taxon>
        <taxon>Amphibia</taxon>
        <taxon>Batrachia</taxon>
        <taxon>Caudata</taxon>
        <taxon>Salamandroidea</taxon>
        <taxon>Salamandridae</taxon>
        <taxon>Pleurodelinae</taxon>
        <taxon>Pleurodeles</taxon>
    </lineage>
</organism>
<sequence>MKARNPIERDRDEKYTWPEILSNEDTMDQRGSVESTKEARRRATPPEKAEVTGDSKKMPAYAETPQEPQKDQPSQYTSLERGGCPRYGLFLRALVKKWGEDTM</sequence>
<gene>
    <name evidence="2" type="ORF">NDU88_002020</name>
</gene>
<evidence type="ECO:0000313" key="2">
    <source>
        <dbReference type="EMBL" id="KAJ1104610.1"/>
    </source>
</evidence>
<proteinExistence type="predicted"/>
<feature type="region of interest" description="Disordered" evidence="1">
    <location>
        <begin position="1"/>
        <end position="83"/>
    </location>
</feature>
<dbReference type="Proteomes" id="UP001066276">
    <property type="component" value="Chromosome 9"/>
</dbReference>
<reference evidence="2" key="1">
    <citation type="journal article" date="2022" name="bioRxiv">
        <title>Sequencing and chromosome-scale assembly of the giantPleurodeles waltlgenome.</title>
        <authorList>
            <person name="Brown T."/>
            <person name="Elewa A."/>
            <person name="Iarovenko S."/>
            <person name="Subramanian E."/>
            <person name="Araus A.J."/>
            <person name="Petzold A."/>
            <person name="Susuki M."/>
            <person name="Suzuki K.-i.T."/>
            <person name="Hayashi T."/>
            <person name="Toyoda A."/>
            <person name="Oliveira C."/>
            <person name="Osipova E."/>
            <person name="Leigh N.D."/>
            <person name="Simon A."/>
            <person name="Yun M.H."/>
        </authorList>
    </citation>
    <scope>NUCLEOTIDE SEQUENCE</scope>
    <source>
        <strain evidence="2">20211129_DDA</strain>
        <tissue evidence="2">Liver</tissue>
    </source>
</reference>
<feature type="compositionally biased region" description="Basic and acidic residues" evidence="1">
    <location>
        <begin position="44"/>
        <end position="57"/>
    </location>
</feature>
<comment type="caution">
    <text evidence="2">The sequence shown here is derived from an EMBL/GenBank/DDBJ whole genome shotgun (WGS) entry which is preliminary data.</text>
</comment>